<comment type="caution">
    <text evidence="1">The sequence shown here is derived from an EMBL/GenBank/DDBJ whole genome shotgun (WGS) entry which is preliminary data.</text>
</comment>
<protein>
    <submittedName>
        <fullName evidence="1">Uncharacterized protein</fullName>
    </submittedName>
</protein>
<evidence type="ECO:0000313" key="1">
    <source>
        <dbReference type="EMBL" id="MBA0703100.1"/>
    </source>
</evidence>
<dbReference type="Proteomes" id="UP000593577">
    <property type="component" value="Unassembled WGS sequence"/>
</dbReference>
<keyword evidence="2" id="KW-1185">Reference proteome</keyword>
<dbReference type="AlphaFoldDB" id="A0A7J8YUT6"/>
<proteinExistence type="predicted"/>
<sequence>MVSLDYMIHSGERLSF</sequence>
<name>A0A7J8YUT6_GOSAI</name>
<reference evidence="1 2" key="1">
    <citation type="journal article" date="2019" name="Genome Biol. Evol.">
        <title>Insights into the evolution of the New World diploid cottons (Gossypium, subgenus Houzingenia) based on genome sequencing.</title>
        <authorList>
            <person name="Grover C.E."/>
            <person name="Arick M.A. 2nd"/>
            <person name="Thrash A."/>
            <person name="Conover J.L."/>
            <person name="Sanders W.S."/>
            <person name="Peterson D.G."/>
            <person name="Frelichowski J.E."/>
            <person name="Scheffler J.A."/>
            <person name="Scheffler B.E."/>
            <person name="Wendel J.F."/>
        </authorList>
    </citation>
    <scope>NUCLEOTIDE SEQUENCE [LARGE SCALE GENOMIC DNA]</scope>
    <source>
        <strain evidence="1">185</strain>
        <tissue evidence="1">Leaf</tissue>
    </source>
</reference>
<gene>
    <name evidence="1" type="ORF">Goari_022305</name>
</gene>
<dbReference type="EMBL" id="JABFAA010355270">
    <property type="protein sequence ID" value="MBA0703100.1"/>
    <property type="molecule type" value="Genomic_DNA"/>
</dbReference>
<evidence type="ECO:0000313" key="2">
    <source>
        <dbReference type="Proteomes" id="UP000593577"/>
    </source>
</evidence>
<organism evidence="1 2">
    <name type="scientific">Gossypium aridum</name>
    <name type="common">American cotton</name>
    <name type="synonym">Erioxylum aridum</name>
    <dbReference type="NCBI Taxonomy" id="34290"/>
    <lineage>
        <taxon>Eukaryota</taxon>
        <taxon>Viridiplantae</taxon>
        <taxon>Streptophyta</taxon>
        <taxon>Embryophyta</taxon>
        <taxon>Tracheophyta</taxon>
        <taxon>Spermatophyta</taxon>
        <taxon>Magnoliopsida</taxon>
        <taxon>eudicotyledons</taxon>
        <taxon>Gunneridae</taxon>
        <taxon>Pentapetalae</taxon>
        <taxon>rosids</taxon>
        <taxon>malvids</taxon>
        <taxon>Malvales</taxon>
        <taxon>Malvaceae</taxon>
        <taxon>Malvoideae</taxon>
        <taxon>Gossypium</taxon>
    </lineage>
</organism>
<accession>A0A7J8YUT6</accession>